<feature type="transmembrane region" description="Helical" evidence="7">
    <location>
        <begin position="164"/>
        <end position="183"/>
    </location>
</feature>
<dbReference type="PANTHER" id="PTHR23517">
    <property type="entry name" value="RESISTANCE PROTEIN MDTM, PUTATIVE-RELATED-RELATED"/>
    <property type="match status" value="1"/>
</dbReference>
<feature type="transmembrane region" description="Helical" evidence="7">
    <location>
        <begin position="339"/>
        <end position="360"/>
    </location>
</feature>
<evidence type="ECO:0000256" key="3">
    <source>
        <dbReference type="ARBA" id="ARBA00022475"/>
    </source>
</evidence>
<keyword evidence="2" id="KW-0813">Transport</keyword>
<keyword evidence="6 7" id="KW-0472">Membrane</keyword>
<dbReference type="InterPro" id="IPR020846">
    <property type="entry name" value="MFS_dom"/>
</dbReference>
<dbReference type="SUPFAM" id="SSF103473">
    <property type="entry name" value="MFS general substrate transporter"/>
    <property type="match status" value="1"/>
</dbReference>
<dbReference type="InterPro" id="IPR050171">
    <property type="entry name" value="MFS_Transporters"/>
</dbReference>
<proteinExistence type="predicted"/>
<feature type="transmembrane region" description="Helical" evidence="7">
    <location>
        <begin position="366"/>
        <end position="386"/>
    </location>
</feature>
<feature type="transmembrane region" description="Helical" evidence="7">
    <location>
        <begin position="137"/>
        <end position="158"/>
    </location>
</feature>
<dbReference type="RefSeq" id="WP_313767314.1">
    <property type="nucleotide sequence ID" value="NZ_BAAAVH010000011.1"/>
</dbReference>
<dbReference type="InterPro" id="IPR036259">
    <property type="entry name" value="MFS_trans_sf"/>
</dbReference>
<accession>A0ABW1EV92</accession>
<dbReference type="CDD" id="cd17329">
    <property type="entry name" value="MFS_MdtH_MDR_like"/>
    <property type="match status" value="1"/>
</dbReference>
<feature type="transmembrane region" description="Helical" evidence="7">
    <location>
        <begin position="246"/>
        <end position="267"/>
    </location>
</feature>
<evidence type="ECO:0000313" key="10">
    <source>
        <dbReference type="Proteomes" id="UP001596067"/>
    </source>
</evidence>
<feature type="domain" description="Major facilitator superfamily (MFS) profile" evidence="8">
    <location>
        <begin position="1"/>
        <end position="391"/>
    </location>
</feature>
<evidence type="ECO:0000256" key="5">
    <source>
        <dbReference type="ARBA" id="ARBA00022989"/>
    </source>
</evidence>
<evidence type="ECO:0000256" key="4">
    <source>
        <dbReference type="ARBA" id="ARBA00022692"/>
    </source>
</evidence>
<feature type="transmembrane region" description="Helical" evidence="7">
    <location>
        <begin position="43"/>
        <end position="66"/>
    </location>
</feature>
<evidence type="ECO:0000256" key="2">
    <source>
        <dbReference type="ARBA" id="ARBA00022448"/>
    </source>
</evidence>
<feature type="transmembrane region" description="Helical" evidence="7">
    <location>
        <begin position="12"/>
        <end position="37"/>
    </location>
</feature>
<reference evidence="10" key="1">
    <citation type="journal article" date="2019" name="Int. J. Syst. Evol. Microbiol.">
        <title>The Global Catalogue of Microorganisms (GCM) 10K type strain sequencing project: providing services to taxonomists for standard genome sequencing and annotation.</title>
        <authorList>
            <consortium name="The Broad Institute Genomics Platform"/>
            <consortium name="The Broad Institute Genome Sequencing Center for Infectious Disease"/>
            <person name="Wu L."/>
            <person name="Ma J."/>
        </authorList>
    </citation>
    <scope>NUCLEOTIDE SEQUENCE [LARGE SCALE GENOMIC DNA]</scope>
    <source>
        <strain evidence="10">CGMCC 4.1469</strain>
    </source>
</reference>
<sequence>MNDAHRPPLPRGFWWLWTSTLVNRVGLFVMPFLSLYLTVERGYSATSAGLMVSLYGFGGILGSLAGGSLADRWGRRPTMLTGQLGAAACTVGLGLADRLDLIALWAAALGVTLKMSQPAVGAMLADLVPPEARPRAYALNYWALNLGFSISALSAGTIAAFGYLTLYLVDAATTLLCAVLVFLRLPETRPTAPPAVRSQAPRPSTTEVLRDRRFMCLVGLNLLVVAVFSQRHVALPLSTAESGLSAAQYGLVAAVNGIMIVTLQLAVTRFTQHRPAGAVLAAGASLVGLSAALNAGSDTVLLYAVAAVVYTLGEIVYVPTSEAQVPAMAPASARGRYEGVMALTWSVGGFLAPLTSGLLIDAYGTGALWLGCAAVGVLAALGYAALLRPRTLPADAPPSARPLSQE</sequence>
<keyword evidence="3" id="KW-1003">Cell membrane</keyword>
<dbReference type="Gene3D" id="1.20.1250.20">
    <property type="entry name" value="MFS general substrate transporter like domains"/>
    <property type="match status" value="1"/>
</dbReference>
<keyword evidence="10" id="KW-1185">Reference proteome</keyword>
<feature type="transmembrane region" description="Helical" evidence="7">
    <location>
        <begin position="214"/>
        <end position="234"/>
    </location>
</feature>
<dbReference type="Proteomes" id="UP001596067">
    <property type="component" value="Unassembled WGS sequence"/>
</dbReference>
<keyword evidence="5 7" id="KW-1133">Transmembrane helix</keyword>
<dbReference type="EMBL" id="JBHSOD010000011">
    <property type="protein sequence ID" value="MFC5885735.1"/>
    <property type="molecule type" value="Genomic_DNA"/>
</dbReference>
<gene>
    <name evidence="9" type="ORF">ACFP0N_12230</name>
</gene>
<protein>
    <submittedName>
        <fullName evidence="9">MDR family MFS transporter</fullName>
    </submittedName>
</protein>
<evidence type="ECO:0000313" key="9">
    <source>
        <dbReference type="EMBL" id="MFC5885735.1"/>
    </source>
</evidence>
<evidence type="ECO:0000256" key="7">
    <source>
        <dbReference type="SAM" id="Phobius"/>
    </source>
</evidence>
<feature type="transmembrane region" description="Helical" evidence="7">
    <location>
        <begin position="102"/>
        <end position="125"/>
    </location>
</feature>
<name>A0ABW1EV92_9ACTN</name>
<evidence type="ECO:0000256" key="6">
    <source>
        <dbReference type="ARBA" id="ARBA00023136"/>
    </source>
</evidence>
<feature type="transmembrane region" description="Helical" evidence="7">
    <location>
        <begin position="300"/>
        <end position="318"/>
    </location>
</feature>
<dbReference type="Pfam" id="PF07690">
    <property type="entry name" value="MFS_1"/>
    <property type="match status" value="2"/>
</dbReference>
<comment type="subcellular location">
    <subcellularLocation>
        <location evidence="1">Cell membrane</location>
        <topology evidence="1">Multi-pass membrane protein</topology>
    </subcellularLocation>
</comment>
<dbReference type="PANTHER" id="PTHR23517:SF2">
    <property type="entry name" value="MULTIDRUG RESISTANCE PROTEIN MDTH"/>
    <property type="match status" value="1"/>
</dbReference>
<feature type="transmembrane region" description="Helical" evidence="7">
    <location>
        <begin position="276"/>
        <end position="294"/>
    </location>
</feature>
<organism evidence="9 10">
    <name type="scientific">Kitasatospora aburaviensis</name>
    <dbReference type="NCBI Taxonomy" id="67265"/>
    <lineage>
        <taxon>Bacteria</taxon>
        <taxon>Bacillati</taxon>
        <taxon>Actinomycetota</taxon>
        <taxon>Actinomycetes</taxon>
        <taxon>Kitasatosporales</taxon>
        <taxon>Streptomycetaceae</taxon>
        <taxon>Kitasatospora</taxon>
    </lineage>
</organism>
<keyword evidence="4 7" id="KW-0812">Transmembrane</keyword>
<dbReference type="PROSITE" id="PS50850">
    <property type="entry name" value="MFS"/>
    <property type="match status" value="1"/>
</dbReference>
<comment type="caution">
    <text evidence="9">The sequence shown here is derived from an EMBL/GenBank/DDBJ whole genome shotgun (WGS) entry which is preliminary data.</text>
</comment>
<evidence type="ECO:0000259" key="8">
    <source>
        <dbReference type="PROSITE" id="PS50850"/>
    </source>
</evidence>
<evidence type="ECO:0000256" key="1">
    <source>
        <dbReference type="ARBA" id="ARBA00004651"/>
    </source>
</evidence>
<dbReference type="InterPro" id="IPR011701">
    <property type="entry name" value="MFS"/>
</dbReference>